<reference evidence="7" key="1">
    <citation type="journal article" date="2020" name="Fungal Divers.">
        <title>Resolving the Mortierellaceae phylogeny through synthesis of multi-gene phylogenetics and phylogenomics.</title>
        <authorList>
            <person name="Vandepol N."/>
            <person name="Liber J."/>
            <person name="Desiro A."/>
            <person name="Na H."/>
            <person name="Kennedy M."/>
            <person name="Barry K."/>
            <person name="Grigoriev I.V."/>
            <person name="Miller A.N."/>
            <person name="O'Donnell K."/>
            <person name="Stajich J.E."/>
            <person name="Bonito G."/>
        </authorList>
    </citation>
    <scope>NUCLEOTIDE SEQUENCE</scope>
    <source>
        <strain evidence="7">NRRL 2769</strain>
    </source>
</reference>
<dbReference type="SUPFAM" id="SSF48371">
    <property type="entry name" value="ARM repeat"/>
    <property type="match status" value="2"/>
</dbReference>
<dbReference type="Proteomes" id="UP000703661">
    <property type="component" value="Unassembled WGS sequence"/>
</dbReference>
<feature type="repeat" description="WD" evidence="3">
    <location>
        <begin position="1285"/>
        <end position="1326"/>
    </location>
</feature>
<sequence>MFRNIFSPPPSGLPLKDVIDLANRHLEDARSADTSAKVLFLCGNAKTMIKDAENIVNKSVGGRTLNDDIANAYHKHGELLEGLGQHSKAQRSYSKAKRWGYLHVAGRYSGPGSSQPANPNASVLGSLFPPIALSATPVIVPTVLQGVSDLTIATPIIRGHSDDGTPSGAKDQIPIGNTKVAPSTIFVRDAAPRIAKFDLPKVARLLYQFIRHSLESKERLDGFESDWLKAIESDPDEQRRLQSIAVDVIRVFVRDELKTSDIVTEAVSLAAVLEQDEFHKLLGVFVDGIDKSLLLETHFLEGLAYLMKNAPPDDLDSDDLVKILELLSVRLKTTHQQSTQHIYQLSLTVSSVLDSMVDSQVEGIEREQLHEPLSQYLKDLQQSSDPRLVYQAAYAYQALQYIPNDETILQTMLRRTGKVVKGISGVVSAVKAIDLDKFIDGLQHIQEGLKGAGEVISIVGSAYGTVKSLGESGQNLFESLKEGLSFTHKSAWYPALRGLDALLQEGRFVEFERLIRGAVCRRDPAFQLGVCQRLGQLAVSTHWDTNTRQCAISFLGEMYSNVVLWGWHVSVKKLILQILSNLSESIERDVACHAKKILQELKMEKDPKKRSVYQDWKQGKQHPDILLVASLVPRGSLLLDCVQNKPDVKAFLLQVKQERLKEYNPDVYISPRARANKGETETFDLRSRVQEFLSSDKKVFLILGNSGAGKSTFNRALEIDLWQQYNKGDRKIPLFIHMPAIKDLERDLVVERLRQVNFTENQIRELKRSQEFILICDGYDECQQTRNLYTSNRLNQPGEWRAQMVISCRTEYISTGYKDLFQPTDRNSRENWGLFQEAIIAPFNKDQIHDYIDQYVILRESPWKVEDYRRALEQVPNLQDLVTNPFLLKLALDVLPQLLETNSEFSKARITRIKLYDEFIAQWIERSRKRLLDMDLSPRDKEAFKILLDSDFNQLGIVYLKDLATEIYDKHEGNPVVEYSERHDNHTWKKFFFDNNNGKNLLREAIPLVRNNDRYRFMHKSVLEYGLSLAIFDPRTYTENTNPEPRSPRRGSTSSILSFEAPALKEDPVAIIEQSLLDPPFGTKSLVGEPSILEFLGERCQQQPVFKDQLLAIIERSKADKTARIAAANAITVLVRAGVRFIGADLRDVKIPGADLRYGMFDSARLDGADLRKTKLHNIWLRKANLSGADMTGSQFGELPFLQENGAVGKCAYWRDGKTLAVGLRNGGFRLYETSSWEKIKEFGAYDNQIEWFLFSETSDRVAYNSRGWILRLLDVNTGKCFQSLQGHTNGVESVAYSSCGSKVASGSVDKTVRVWNVDTGKCIHILQGHTETVFRVAYSPKADQIASASLDKTIRLWNVETGECIHVLQGHSGKVRSIAYSPNGGQIASASEDGTVRLWDVEIGNCIHNLRDHTGVVNHVAYSPNGDQIASGGEDKTVRLWDVETGNCIHAFQGHSFQIWCVAYSPNGNQIASGGPDETVRLWTVESNHFVRSVQGHIESVRSVAYSPDGGQVVSGSEDKTLRLWDVETGNYVNSLQGHSDWVCGVAYSPKGDQIASGSVDMTVRLWDVETGNCVRILQGHSNAVCSIAYSPNGDRIASGSDDQTVRLWNVKTGGCVRILQGHVGDVNCVAYSPNGNQVASGSHDGTVRLWDVESSNIIHVLQGHEGHVYSVSYSPNGDHIASGGQDKVVRLWSVKTGNCTHTLHGHDGVVESVIYSPNGNHIASGSRDKTARVWNAHTGRPLAVVSSFNGVVFSVAWKVTMNGQYLVTGGTDKSVRHWEIFREHDEYAGRLRWSSSHEGLTVVDASFKDVRGLSKVNQTLMGQRGALVRS</sequence>
<dbReference type="PANTHER" id="PTHR19848">
    <property type="entry name" value="WD40 REPEAT PROTEIN"/>
    <property type="match status" value="1"/>
</dbReference>
<dbReference type="PRINTS" id="PR00320">
    <property type="entry name" value="GPROTEINBRPT"/>
</dbReference>
<evidence type="ECO:0000313" key="7">
    <source>
        <dbReference type="EMBL" id="KAG0013349.1"/>
    </source>
</evidence>
<dbReference type="InterPro" id="IPR036322">
    <property type="entry name" value="WD40_repeat_dom_sf"/>
</dbReference>
<dbReference type="PROSITE" id="PS00678">
    <property type="entry name" value="WD_REPEATS_1"/>
    <property type="match status" value="9"/>
</dbReference>
<feature type="repeat" description="WD" evidence="3">
    <location>
        <begin position="1411"/>
        <end position="1452"/>
    </location>
</feature>
<feature type="repeat" description="WD" evidence="3">
    <location>
        <begin position="1537"/>
        <end position="1578"/>
    </location>
</feature>
<gene>
    <name evidence="7" type="ORF">BGZ80_011130</name>
</gene>
<dbReference type="PANTHER" id="PTHR19848:SF8">
    <property type="entry name" value="F-BOX AND WD REPEAT DOMAIN CONTAINING 7"/>
    <property type="match status" value="1"/>
</dbReference>
<dbReference type="EMBL" id="JAAAID010000858">
    <property type="protein sequence ID" value="KAG0013349.1"/>
    <property type="molecule type" value="Genomic_DNA"/>
</dbReference>
<dbReference type="InterPro" id="IPR016024">
    <property type="entry name" value="ARM-type_fold"/>
</dbReference>
<feature type="repeat" description="WD" evidence="3">
    <location>
        <begin position="1495"/>
        <end position="1536"/>
    </location>
</feature>
<dbReference type="SUPFAM" id="SSF50978">
    <property type="entry name" value="WD40 repeat-like"/>
    <property type="match status" value="3"/>
</dbReference>
<dbReference type="InterPro" id="IPR056251">
    <property type="entry name" value="Arm_rpt_dom"/>
</dbReference>
<accession>A0A9P6MTN6</accession>
<dbReference type="Pfam" id="PF00400">
    <property type="entry name" value="WD40"/>
    <property type="match status" value="8"/>
</dbReference>
<feature type="domain" description="WDR90 4th beta-propeller" evidence="5">
    <location>
        <begin position="1586"/>
        <end position="1715"/>
    </location>
</feature>
<evidence type="ECO:0000259" key="5">
    <source>
        <dbReference type="Pfam" id="PF23342"/>
    </source>
</evidence>
<dbReference type="PROSITE" id="PS50294">
    <property type="entry name" value="WD_REPEATS_REGION"/>
    <property type="match status" value="11"/>
</dbReference>
<feature type="repeat" description="WD" evidence="3">
    <location>
        <begin position="1453"/>
        <end position="1494"/>
    </location>
</feature>
<evidence type="ECO:0000313" key="8">
    <source>
        <dbReference type="Proteomes" id="UP000703661"/>
    </source>
</evidence>
<evidence type="ECO:0000256" key="3">
    <source>
        <dbReference type="PROSITE-ProRule" id="PRU00221"/>
    </source>
</evidence>
<feature type="repeat" description="WD" evidence="3">
    <location>
        <begin position="1369"/>
        <end position="1410"/>
    </location>
</feature>
<dbReference type="PROSITE" id="PS50082">
    <property type="entry name" value="WD_REPEATS_2"/>
    <property type="match status" value="12"/>
</dbReference>
<dbReference type="CDD" id="cd00200">
    <property type="entry name" value="WD40"/>
    <property type="match status" value="3"/>
</dbReference>
<evidence type="ECO:0008006" key="9">
    <source>
        <dbReference type="Google" id="ProtNLM"/>
    </source>
</evidence>
<dbReference type="InterPro" id="IPR015943">
    <property type="entry name" value="WD40/YVTN_repeat-like_dom_sf"/>
</dbReference>
<evidence type="ECO:0000256" key="2">
    <source>
        <dbReference type="ARBA" id="ARBA00022737"/>
    </source>
</evidence>
<feature type="repeat" description="WD" evidence="3">
    <location>
        <begin position="1621"/>
        <end position="1662"/>
    </location>
</feature>
<comment type="caution">
    <text evidence="7">The sequence shown here is derived from an EMBL/GenBank/DDBJ whole genome shotgun (WGS) entry which is preliminary data.</text>
</comment>
<keyword evidence="1 3" id="KW-0853">WD repeat</keyword>
<feature type="domain" description="Arm-like repeat" evidence="6">
    <location>
        <begin position="229"/>
        <end position="611"/>
    </location>
</feature>
<dbReference type="Pfam" id="PF00805">
    <property type="entry name" value="Pentapeptide"/>
    <property type="match status" value="1"/>
</dbReference>
<dbReference type="Pfam" id="PF05729">
    <property type="entry name" value="NACHT"/>
    <property type="match status" value="1"/>
</dbReference>
<dbReference type="InterPro" id="IPR001646">
    <property type="entry name" value="5peptide_repeat"/>
</dbReference>
<feature type="repeat" description="WD" evidence="3">
    <location>
        <begin position="1705"/>
        <end position="1746"/>
    </location>
</feature>
<dbReference type="Gene3D" id="2.160.20.80">
    <property type="entry name" value="E3 ubiquitin-protein ligase SopA"/>
    <property type="match status" value="1"/>
</dbReference>
<proteinExistence type="predicted"/>
<name>A0A9P6MTN6_9FUNG</name>
<evidence type="ECO:0000259" key="4">
    <source>
        <dbReference type="Pfam" id="PF05729"/>
    </source>
</evidence>
<protein>
    <recommendedName>
        <fullName evidence="9">WD40 repeat-containing protein</fullName>
    </recommendedName>
</protein>
<dbReference type="InterPro" id="IPR055440">
    <property type="entry name" value="Beta-prop_WDR90_4th"/>
</dbReference>
<dbReference type="Pfam" id="PF23948">
    <property type="entry name" value="ARM_5"/>
    <property type="match status" value="1"/>
</dbReference>
<keyword evidence="8" id="KW-1185">Reference proteome</keyword>
<keyword evidence="2" id="KW-0677">Repeat</keyword>
<dbReference type="InterPro" id="IPR001680">
    <property type="entry name" value="WD40_rpt"/>
</dbReference>
<organism evidence="7 8">
    <name type="scientific">Entomortierella chlamydospora</name>
    <dbReference type="NCBI Taxonomy" id="101097"/>
    <lineage>
        <taxon>Eukaryota</taxon>
        <taxon>Fungi</taxon>
        <taxon>Fungi incertae sedis</taxon>
        <taxon>Mucoromycota</taxon>
        <taxon>Mortierellomycotina</taxon>
        <taxon>Mortierellomycetes</taxon>
        <taxon>Mortierellales</taxon>
        <taxon>Mortierellaceae</taxon>
        <taxon>Entomortierella</taxon>
    </lineage>
</organism>
<feature type="repeat" description="WD" evidence="3">
    <location>
        <begin position="1327"/>
        <end position="1368"/>
    </location>
</feature>
<evidence type="ECO:0000259" key="6">
    <source>
        <dbReference type="Pfam" id="PF23948"/>
    </source>
</evidence>
<dbReference type="Pfam" id="PF23342">
    <property type="entry name" value="WDR90_beta-prop_4th"/>
    <property type="match status" value="1"/>
</dbReference>
<dbReference type="InterPro" id="IPR007111">
    <property type="entry name" value="NACHT_NTPase"/>
</dbReference>
<feature type="repeat" description="WD" evidence="3">
    <location>
        <begin position="1663"/>
        <end position="1704"/>
    </location>
</feature>
<dbReference type="InterPro" id="IPR020472">
    <property type="entry name" value="WD40_PAC1"/>
</dbReference>
<dbReference type="InterPro" id="IPR019775">
    <property type="entry name" value="WD40_repeat_CS"/>
</dbReference>
<evidence type="ECO:0000256" key="1">
    <source>
        <dbReference type="ARBA" id="ARBA00022574"/>
    </source>
</evidence>
<dbReference type="SUPFAM" id="SSF141571">
    <property type="entry name" value="Pentapeptide repeat-like"/>
    <property type="match status" value="1"/>
</dbReference>
<feature type="domain" description="NACHT" evidence="4">
    <location>
        <begin position="699"/>
        <end position="797"/>
    </location>
</feature>
<dbReference type="SMART" id="SM00320">
    <property type="entry name" value="WD40"/>
    <property type="match status" value="13"/>
</dbReference>
<dbReference type="Gene3D" id="3.40.50.300">
    <property type="entry name" value="P-loop containing nucleotide triphosphate hydrolases"/>
    <property type="match status" value="1"/>
</dbReference>
<feature type="repeat" description="WD" evidence="3">
    <location>
        <begin position="1579"/>
        <end position="1620"/>
    </location>
</feature>
<dbReference type="InterPro" id="IPR027417">
    <property type="entry name" value="P-loop_NTPase"/>
</dbReference>
<dbReference type="Gene3D" id="2.130.10.10">
    <property type="entry name" value="YVTN repeat-like/Quinoprotein amine dehydrogenase"/>
    <property type="match status" value="5"/>
</dbReference>
<feature type="repeat" description="WD" evidence="3">
    <location>
        <begin position="1747"/>
        <end position="1782"/>
    </location>
</feature>